<dbReference type="SUPFAM" id="SSF111331">
    <property type="entry name" value="NAD kinase/diacylglycerol kinase-like"/>
    <property type="match status" value="1"/>
</dbReference>
<dbReference type="RefSeq" id="WP_066387894.1">
    <property type="nucleotide sequence ID" value="NZ_CP036246.2"/>
</dbReference>
<name>A0A5C2HAM1_9BACT</name>
<reference evidence="7 8" key="1">
    <citation type="submission" date="2019-09" db="EMBL/GenBank/DDBJ databases">
        <title>Complete genome sequencing of four Arcobacter species reveals a diverse suite of mobile elements.</title>
        <authorList>
            <person name="Miller W.G."/>
            <person name="Yee E."/>
            <person name="Bono J.L."/>
        </authorList>
    </citation>
    <scope>NUCLEOTIDE SEQUENCE [LARGE SCALE GENOMIC DNA]</scope>
    <source>
        <strain evidence="7 8">CCUG 56899</strain>
    </source>
</reference>
<dbReference type="EMBL" id="CP036246">
    <property type="protein sequence ID" value="QEP39973.1"/>
    <property type="molecule type" value="Genomic_DNA"/>
</dbReference>
<dbReference type="EC" id="2.7.1.23" evidence="6"/>
<dbReference type="Proteomes" id="UP000322644">
    <property type="component" value="Chromosome"/>
</dbReference>
<dbReference type="Gene3D" id="3.40.50.10330">
    <property type="entry name" value="Probable inorganic polyphosphate/atp-NAD kinase, domain 1"/>
    <property type="match status" value="1"/>
</dbReference>
<evidence type="ECO:0000256" key="2">
    <source>
        <dbReference type="ARBA" id="ARBA00022777"/>
    </source>
</evidence>
<dbReference type="PANTHER" id="PTHR20275:SF0">
    <property type="entry name" value="NAD KINASE"/>
    <property type="match status" value="1"/>
</dbReference>
<keyword evidence="6" id="KW-0963">Cytoplasm</keyword>
<gene>
    <name evidence="7" type="primary">ppnK</name>
    <name evidence="6" type="synonym">nadK</name>
    <name evidence="7" type="ORF">APORC_0343</name>
</gene>
<dbReference type="HAMAP" id="MF_00361">
    <property type="entry name" value="NAD_kinase"/>
    <property type="match status" value="1"/>
</dbReference>
<comment type="similarity">
    <text evidence="6">Belongs to the NAD kinase family.</text>
</comment>
<dbReference type="InterPro" id="IPR002504">
    <property type="entry name" value="NADK"/>
</dbReference>
<evidence type="ECO:0000256" key="4">
    <source>
        <dbReference type="ARBA" id="ARBA00023027"/>
    </source>
</evidence>
<keyword evidence="6" id="KW-0067">ATP-binding</keyword>
<keyword evidence="1 6" id="KW-0808">Transferase</keyword>
<feature type="binding site" evidence="6">
    <location>
        <begin position="188"/>
        <end position="193"/>
    </location>
    <ligand>
        <name>NAD(+)</name>
        <dbReference type="ChEBI" id="CHEBI:57540"/>
    </ligand>
</feature>
<comment type="caution">
    <text evidence="6">Lacks conserved residue(s) required for the propagation of feature annotation.</text>
</comment>
<comment type="function">
    <text evidence="6">Involved in the regulation of the intracellular balance of NAD and NADP, and is a key enzyme in the biosynthesis of NADP. Catalyzes specifically the phosphorylation on 2'-hydroxyl of the adenosine moiety of NAD to yield NADP.</text>
</comment>
<proteinExistence type="inferred from homology"/>
<dbReference type="InterPro" id="IPR017437">
    <property type="entry name" value="ATP-NAD_kinase_PpnK-typ_C"/>
</dbReference>
<dbReference type="GO" id="GO:0046872">
    <property type="term" value="F:metal ion binding"/>
    <property type="evidence" value="ECO:0007669"/>
    <property type="project" value="UniProtKB-UniRule"/>
</dbReference>
<dbReference type="PANTHER" id="PTHR20275">
    <property type="entry name" value="NAD KINASE"/>
    <property type="match status" value="1"/>
</dbReference>
<protein>
    <recommendedName>
        <fullName evidence="6">NAD kinase</fullName>
        <ecNumber evidence="6">2.7.1.23</ecNumber>
    </recommendedName>
    <alternativeName>
        <fullName evidence="6">ATP-dependent NAD kinase</fullName>
    </alternativeName>
</protein>
<dbReference type="Pfam" id="PF20143">
    <property type="entry name" value="NAD_kinase_C"/>
    <property type="match status" value="1"/>
</dbReference>
<accession>A0A5C2HAM1</accession>
<dbReference type="InterPro" id="IPR017438">
    <property type="entry name" value="ATP-NAD_kinase_N"/>
</dbReference>
<dbReference type="GO" id="GO:0019674">
    <property type="term" value="P:NAD+ metabolic process"/>
    <property type="evidence" value="ECO:0007669"/>
    <property type="project" value="InterPro"/>
</dbReference>
<keyword evidence="3 6" id="KW-0521">NADP</keyword>
<sequence length="289" mass="32566">MRVERSCKQLEKIENIGIVLKPDSPELKNTFLDIKKLFSKNSINIILEKKSANMIGEIGKDFDELCKEVDFIISVGGDGTLLGVARKAFLYDLPVLGINLGTLGFLTDLNFDDLEEFIKDLLVKDYKISPRMIIEGKIEDKNFIAFNDIVISRKNLSSMLEISAKIDKKPFNKYFGDGLIVCTPSGSTAYNLSVGGPIVYPLTNAFIITPIAPHSLTQRPIVVPADFEIEFKVPYDEATIIVDGQEFYELKKGEFISIKIAKEQAKMLHRTSRDFFEVLSEKLRWGNLT</sequence>
<comment type="catalytic activity">
    <reaction evidence="5 6">
        <text>NAD(+) + ATP = ADP + NADP(+) + H(+)</text>
        <dbReference type="Rhea" id="RHEA:18629"/>
        <dbReference type="ChEBI" id="CHEBI:15378"/>
        <dbReference type="ChEBI" id="CHEBI:30616"/>
        <dbReference type="ChEBI" id="CHEBI:57540"/>
        <dbReference type="ChEBI" id="CHEBI:58349"/>
        <dbReference type="ChEBI" id="CHEBI:456216"/>
        <dbReference type="EC" id="2.7.1.23"/>
    </reaction>
</comment>
<feature type="binding site" evidence="6">
    <location>
        <position position="177"/>
    </location>
    <ligand>
        <name>NAD(+)</name>
        <dbReference type="ChEBI" id="CHEBI:57540"/>
    </ligand>
</feature>
<dbReference type="GO" id="GO:0005524">
    <property type="term" value="F:ATP binding"/>
    <property type="evidence" value="ECO:0007669"/>
    <property type="project" value="UniProtKB-KW"/>
</dbReference>
<evidence type="ECO:0000256" key="6">
    <source>
        <dbReference type="HAMAP-Rule" id="MF_00361"/>
    </source>
</evidence>
<dbReference type="GO" id="GO:0003951">
    <property type="term" value="F:NAD+ kinase activity"/>
    <property type="evidence" value="ECO:0007669"/>
    <property type="project" value="UniProtKB-UniRule"/>
</dbReference>
<dbReference type="KEGG" id="apoc:APORC_0343"/>
<organism evidence="7 8">
    <name type="scientific">Arcobacter porcinus</name>
    <dbReference type="NCBI Taxonomy" id="1935204"/>
    <lineage>
        <taxon>Bacteria</taxon>
        <taxon>Pseudomonadati</taxon>
        <taxon>Campylobacterota</taxon>
        <taxon>Epsilonproteobacteria</taxon>
        <taxon>Campylobacterales</taxon>
        <taxon>Arcobacteraceae</taxon>
        <taxon>Arcobacter</taxon>
    </lineage>
</organism>
<feature type="binding site" evidence="6">
    <location>
        <position position="212"/>
    </location>
    <ligand>
        <name>NAD(+)</name>
        <dbReference type="ChEBI" id="CHEBI:57540"/>
    </ligand>
</feature>
<keyword evidence="4 6" id="KW-0520">NAD</keyword>
<feature type="binding site" evidence="6">
    <location>
        <begin position="78"/>
        <end position="79"/>
    </location>
    <ligand>
        <name>NAD(+)</name>
        <dbReference type="ChEBI" id="CHEBI:57540"/>
    </ligand>
</feature>
<evidence type="ECO:0000256" key="3">
    <source>
        <dbReference type="ARBA" id="ARBA00022857"/>
    </source>
</evidence>
<comment type="subcellular location">
    <subcellularLocation>
        <location evidence="6">Cytoplasm</location>
    </subcellularLocation>
</comment>
<dbReference type="GO" id="GO:0006741">
    <property type="term" value="P:NADP+ biosynthetic process"/>
    <property type="evidence" value="ECO:0007669"/>
    <property type="project" value="UniProtKB-UniRule"/>
</dbReference>
<evidence type="ECO:0000313" key="8">
    <source>
        <dbReference type="Proteomes" id="UP000322644"/>
    </source>
</evidence>
<dbReference type="AlphaFoldDB" id="A0A5C2HAM1"/>
<dbReference type="GO" id="GO:0005737">
    <property type="term" value="C:cytoplasm"/>
    <property type="evidence" value="ECO:0007669"/>
    <property type="project" value="UniProtKB-SubCell"/>
</dbReference>
<keyword evidence="2 6" id="KW-0418">Kinase</keyword>
<dbReference type="Gene3D" id="2.60.200.30">
    <property type="entry name" value="Probable inorganic polyphosphate/atp-NAD kinase, domain 2"/>
    <property type="match status" value="1"/>
</dbReference>
<keyword evidence="6" id="KW-0547">Nucleotide-binding</keyword>
<reference evidence="7 8" key="2">
    <citation type="submission" date="2019-09" db="EMBL/GenBank/DDBJ databases">
        <title>Taxonomic note: a critical rebuttal of the proposed division of the genus Arcobacter into six genera, emended descriptions of Arcobacter anaerophilus and the genus Arcobacter, and an assessment of genus-level boundaries for Epsilonproteobacteria using in silico genomic comparator tools.</title>
        <authorList>
            <person name="On S.L.W."/>
            <person name="Miller W.G."/>
            <person name="Biggs P."/>
            <person name="Cornelius A."/>
            <person name="Vandamme P."/>
        </authorList>
    </citation>
    <scope>NUCLEOTIDE SEQUENCE [LARGE SCALE GENOMIC DNA]</scope>
    <source>
        <strain evidence="7 8">CCUG 56899</strain>
    </source>
</reference>
<dbReference type="InterPro" id="IPR016064">
    <property type="entry name" value="NAD/diacylglycerol_kinase_sf"/>
</dbReference>
<feature type="binding site" evidence="6">
    <location>
        <begin position="147"/>
        <end position="148"/>
    </location>
    <ligand>
        <name>NAD(+)</name>
        <dbReference type="ChEBI" id="CHEBI:57540"/>
    </ligand>
</feature>
<feature type="active site" description="Proton acceptor" evidence="6">
    <location>
        <position position="78"/>
    </location>
</feature>
<comment type="cofactor">
    <cofactor evidence="6">
        <name>a divalent metal cation</name>
        <dbReference type="ChEBI" id="CHEBI:60240"/>
    </cofactor>
</comment>
<evidence type="ECO:0000256" key="5">
    <source>
        <dbReference type="ARBA" id="ARBA00047925"/>
    </source>
</evidence>
<dbReference type="Pfam" id="PF01513">
    <property type="entry name" value="NAD_kinase"/>
    <property type="match status" value="1"/>
</dbReference>
<evidence type="ECO:0000313" key="7">
    <source>
        <dbReference type="EMBL" id="QEP39973.1"/>
    </source>
</evidence>
<dbReference type="GO" id="GO:0051287">
    <property type="term" value="F:NAD binding"/>
    <property type="evidence" value="ECO:0007669"/>
    <property type="project" value="UniProtKB-ARBA"/>
</dbReference>
<feature type="binding site" evidence="6">
    <location>
        <position position="245"/>
    </location>
    <ligand>
        <name>NAD(+)</name>
        <dbReference type="ChEBI" id="CHEBI:57540"/>
    </ligand>
</feature>
<evidence type="ECO:0000256" key="1">
    <source>
        <dbReference type="ARBA" id="ARBA00022679"/>
    </source>
</evidence>